<accession>A0A2T0U3G9</accession>
<sequence>MRRLAVTFILLLFCSQIRAQSWELGAFGGGIGYMGDLNPDNVFKLSDPAYGFLVKRNIDPRWAVKLSVMHGKMKGADSLSSNPHQQQRNLSFVTPLTEISFQGEFNFFDYLPSAGKRRFSPYLFAGAALSMFNPKTQVNGELVELNPLRTEYKDYRKYTISIPYGAGIKYNISGMWTLGAELGYRTSFSDYMDDVSGRYPAREDVYYGRDGFKPVNLTDRSEELGRGKLFSSGQQRGDSKVRDRYFFTGITLTYTFMNCNCPPVF</sequence>
<gene>
    <name evidence="3" type="ORF">B0I27_106224</name>
</gene>
<organism evidence="3 4">
    <name type="scientific">Arcticibacter pallidicorallinus</name>
    <dbReference type="NCBI Taxonomy" id="1259464"/>
    <lineage>
        <taxon>Bacteria</taxon>
        <taxon>Pseudomonadati</taxon>
        <taxon>Bacteroidota</taxon>
        <taxon>Sphingobacteriia</taxon>
        <taxon>Sphingobacteriales</taxon>
        <taxon>Sphingobacteriaceae</taxon>
        <taxon>Arcticibacter</taxon>
    </lineage>
</organism>
<dbReference type="Pfam" id="PF19573">
    <property type="entry name" value="DUF6089"/>
    <property type="match status" value="1"/>
</dbReference>
<evidence type="ECO:0000256" key="1">
    <source>
        <dbReference type="SAM" id="SignalP"/>
    </source>
</evidence>
<dbReference type="InterPro" id="IPR045743">
    <property type="entry name" value="DUF6089"/>
</dbReference>
<proteinExistence type="predicted"/>
<feature type="chain" id="PRO_5015393329" evidence="1">
    <location>
        <begin position="20"/>
        <end position="265"/>
    </location>
</feature>
<protein>
    <submittedName>
        <fullName evidence="3">Outer membrane protein with beta-barrel domain</fullName>
    </submittedName>
</protein>
<feature type="domain" description="DUF6089" evidence="2">
    <location>
        <begin position="3"/>
        <end position="201"/>
    </location>
</feature>
<dbReference type="Gene3D" id="2.40.160.20">
    <property type="match status" value="1"/>
</dbReference>
<name>A0A2T0U3G9_9SPHI</name>
<evidence type="ECO:0000313" key="3">
    <source>
        <dbReference type="EMBL" id="PRY52463.1"/>
    </source>
</evidence>
<dbReference type="OrthoDB" id="654178at2"/>
<evidence type="ECO:0000259" key="2">
    <source>
        <dbReference type="Pfam" id="PF19573"/>
    </source>
</evidence>
<comment type="caution">
    <text evidence="3">The sequence shown here is derived from an EMBL/GenBank/DDBJ whole genome shotgun (WGS) entry which is preliminary data.</text>
</comment>
<feature type="signal peptide" evidence="1">
    <location>
        <begin position="1"/>
        <end position="19"/>
    </location>
</feature>
<dbReference type="EMBL" id="PVTH01000006">
    <property type="protein sequence ID" value="PRY52463.1"/>
    <property type="molecule type" value="Genomic_DNA"/>
</dbReference>
<keyword evidence="1" id="KW-0732">Signal</keyword>
<evidence type="ECO:0000313" key="4">
    <source>
        <dbReference type="Proteomes" id="UP000238034"/>
    </source>
</evidence>
<dbReference type="InterPro" id="IPR011250">
    <property type="entry name" value="OMP/PagP_B-barrel"/>
</dbReference>
<dbReference type="SUPFAM" id="SSF56925">
    <property type="entry name" value="OMPA-like"/>
    <property type="match status" value="1"/>
</dbReference>
<dbReference type="Proteomes" id="UP000238034">
    <property type="component" value="Unassembled WGS sequence"/>
</dbReference>
<dbReference type="RefSeq" id="WP_106293606.1">
    <property type="nucleotide sequence ID" value="NZ_PVTH01000006.1"/>
</dbReference>
<keyword evidence="4" id="KW-1185">Reference proteome</keyword>
<dbReference type="AlphaFoldDB" id="A0A2T0U3G9"/>
<reference evidence="3 4" key="1">
    <citation type="submission" date="2018-03" db="EMBL/GenBank/DDBJ databases">
        <title>Genomic Encyclopedia of Type Strains, Phase III (KMG-III): the genomes of soil and plant-associated and newly described type strains.</title>
        <authorList>
            <person name="Whitman W."/>
        </authorList>
    </citation>
    <scope>NUCLEOTIDE SEQUENCE [LARGE SCALE GENOMIC DNA]</scope>
    <source>
        <strain evidence="3 4">CGMCC 1.9313</strain>
    </source>
</reference>